<name>A0ACB8A564_9AGAM</name>
<comment type="caution">
    <text evidence="1">The sequence shown here is derived from an EMBL/GenBank/DDBJ whole genome shotgun (WGS) entry which is preliminary data.</text>
</comment>
<feature type="non-terminal residue" evidence="1">
    <location>
        <position position="1"/>
    </location>
</feature>
<dbReference type="EMBL" id="MU267820">
    <property type="protein sequence ID" value="KAH7908465.1"/>
    <property type="molecule type" value="Genomic_DNA"/>
</dbReference>
<proteinExistence type="predicted"/>
<reference evidence="1" key="1">
    <citation type="journal article" date="2021" name="New Phytol.">
        <title>Evolutionary innovations through gain and loss of genes in the ectomycorrhizal Boletales.</title>
        <authorList>
            <person name="Wu G."/>
            <person name="Miyauchi S."/>
            <person name="Morin E."/>
            <person name="Kuo A."/>
            <person name="Drula E."/>
            <person name="Varga T."/>
            <person name="Kohler A."/>
            <person name="Feng B."/>
            <person name="Cao Y."/>
            <person name="Lipzen A."/>
            <person name="Daum C."/>
            <person name="Hundley H."/>
            <person name="Pangilinan J."/>
            <person name="Johnson J."/>
            <person name="Barry K."/>
            <person name="LaButti K."/>
            <person name="Ng V."/>
            <person name="Ahrendt S."/>
            <person name="Min B."/>
            <person name="Choi I.G."/>
            <person name="Park H."/>
            <person name="Plett J.M."/>
            <person name="Magnuson J."/>
            <person name="Spatafora J.W."/>
            <person name="Nagy L.G."/>
            <person name="Henrissat B."/>
            <person name="Grigoriev I.V."/>
            <person name="Yang Z.L."/>
            <person name="Xu J."/>
            <person name="Martin F.M."/>
        </authorList>
    </citation>
    <scope>NUCLEOTIDE SEQUENCE</scope>
    <source>
        <strain evidence="1">ATCC 28755</strain>
    </source>
</reference>
<evidence type="ECO:0000313" key="2">
    <source>
        <dbReference type="Proteomes" id="UP000790377"/>
    </source>
</evidence>
<sequence>VIDTFGSDLGGGYDIGCQFSTTLANSSVGPRAQEQRHTCLVPAFHGHAHKRLCQLLHLALYIKGLGLEDLETCERTFSKSNALASALRYASIFHRQQGIATYFEHNDDFEIYQNISNFLYNNYKQALDILYDGQHTLPRLMHELGITSTAVFEEWLEEEKVYLQSLRTEPEEETLQMEYLQKLVNMISSKTTLDANQASWITMTPQNPSFGSADISRTRKNETARRHAQEVYENDLKVVQQLEARLDITRRWVPGDAEWESAAKLVANRKYQRALDTLEGLVVARIFELTKMNRSGTGYKMRKHIAKALQTRSAAIRTALDRYNSAAQAMTPPRRQLNWEEVVEYAFLADFDLLRDARQNIADRPWATPSARRALDLYYKMCRAREEIARLNIETRRLATYIRDEDIYLRGCEAQLTLSYPELAHQIGIYRNVRGRFNARHLKRINDISKLSGFSGTIVPGTS</sequence>
<feature type="non-terminal residue" evidence="1">
    <location>
        <position position="463"/>
    </location>
</feature>
<organism evidence="1 2">
    <name type="scientific">Hygrophoropsis aurantiaca</name>
    <dbReference type="NCBI Taxonomy" id="72124"/>
    <lineage>
        <taxon>Eukaryota</taxon>
        <taxon>Fungi</taxon>
        <taxon>Dikarya</taxon>
        <taxon>Basidiomycota</taxon>
        <taxon>Agaricomycotina</taxon>
        <taxon>Agaricomycetes</taxon>
        <taxon>Agaricomycetidae</taxon>
        <taxon>Boletales</taxon>
        <taxon>Coniophorineae</taxon>
        <taxon>Hygrophoropsidaceae</taxon>
        <taxon>Hygrophoropsis</taxon>
    </lineage>
</organism>
<protein>
    <submittedName>
        <fullName evidence="1">Uncharacterized protein</fullName>
    </submittedName>
</protein>
<gene>
    <name evidence="1" type="ORF">BJ138DRAFT_993211</name>
</gene>
<accession>A0ACB8A564</accession>
<evidence type="ECO:0000313" key="1">
    <source>
        <dbReference type="EMBL" id="KAH7908465.1"/>
    </source>
</evidence>
<keyword evidence="2" id="KW-1185">Reference proteome</keyword>
<dbReference type="Proteomes" id="UP000790377">
    <property type="component" value="Unassembled WGS sequence"/>
</dbReference>